<dbReference type="EMBL" id="JAWRVE010000249">
    <property type="protein sequence ID" value="KAL1847138.1"/>
    <property type="molecule type" value="Genomic_DNA"/>
</dbReference>
<evidence type="ECO:0000259" key="7">
    <source>
        <dbReference type="Pfam" id="PF20684"/>
    </source>
</evidence>
<feature type="transmembrane region" description="Helical" evidence="6">
    <location>
        <begin position="43"/>
        <end position="63"/>
    </location>
</feature>
<reference evidence="8 9" key="1">
    <citation type="journal article" date="2024" name="IMA Fungus">
        <title>IMA Genome - F19 : A genome assembly and annotation guide to empower mycologists, including annotated draft genome sequences of Ceratocystis pirilliformis, Diaporthe australafricana, Fusarium ophioides, Paecilomyces lecythidis, and Sporothrix stenoceras.</title>
        <authorList>
            <person name="Aylward J."/>
            <person name="Wilson A.M."/>
            <person name="Visagie C.M."/>
            <person name="Spraker J."/>
            <person name="Barnes I."/>
            <person name="Buitendag C."/>
            <person name="Ceriani C."/>
            <person name="Del Mar Angel L."/>
            <person name="du Plessis D."/>
            <person name="Fuchs T."/>
            <person name="Gasser K."/>
            <person name="Kramer D."/>
            <person name="Li W."/>
            <person name="Munsamy K."/>
            <person name="Piso A."/>
            <person name="Price J.L."/>
            <person name="Sonnekus B."/>
            <person name="Thomas C."/>
            <person name="van der Nest A."/>
            <person name="van Dijk A."/>
            <person name="van Heerden A."/>
            <person name="van Vuuren N."/>
            <person name="Yilmaz N."/>
            <person name="Duong T.A."/>
            <person name="van der Merwe N.A."/>
            <person name="Wingfield M.J."/>
            <person name="Wingfield B.D."/>
        </authorList>
    </citation>
    <scope>NUCLEOTIDE SEQUENCE [LARGE SCALE GENOMIC DNA]</scope>
    <source>
        <strain evidence="8 9">CMW 18300</strain>
    </source>
</reference>
<feature type="transmembrane region" description="Helical" evidence="6">
    <location>
        <begin position="151"/>
        <end position="172"/>
    </location>
</feature>
<dbReference type="Pfam" id="PF20684">
    <property type="entry name" value="Fung_rhodopsin"/>
    <property type="match status" value="1"/>
</dbReference>
<evidence type="ECO:0000256" key="3">
    <source>
        <dbReference type="ARBA" id="ARBA00022989"/>
    </source>
</evidence>
<evidence type="ECO:0000256" key="6">
    <source>
        <dbReference type="SAM" id="Phobius"/>
    </source>
</evidence>
<keyword evidence="4 6" id="KW-0472">Membrane</keyword>
<feature type="transmembrane region" description="Helical" evidence="6">
    <location>
        <begin position="75"/>
        <end position="96"/>
    </location>
</feature>
<dbReference type="InterPro" id="IPR052337">
    <property type="entry name" value="SAT4-like"/>
</dbReference>
<organism evidence="8 9">
    <name type="scientific">Diaporthe australafricana</name>
    <dbReference type="NCBI Taxonomy" id="127596"/>
    <lineage>
        <taxon>Eukaryota</taxon>
        <taxon>Fungi</taxon>
        <taxon>Dikarya</taxon>
        <taxon>Ascomycota</taxon>
        <taxon>Pezizomycotina</taxon>
        <taxon>Sordariomycetes</taxon>
        <taxon>Sordariomycetidae</taxon>
        <taxon>Diaporthales</taxon>
        <taxon>Diaporthaceae</taxon>
        <taxon>Diaporthe</taxon>
    </lineage>
</organism>
<evidence type="ECO:0000313" key="8">
    <source>
        <dbReference type="EMBL" id="KAL1847138.1"/>
    </source>
</evidence>
<protein>
    <recommendedName>
        <fullName evidence="7">Rhodopsin domain-containing protein</fullName>
    </recommendedName>
</protein>
<accession>A0ABR3VWT0</accession>
<evidence type="ECO:0000256" key="5">
    <source>
        <dbReference type="ARBA" id="ARBA00038359"/>
    </source>
</evidence>
<evidence type="ECO:0000256" key="1">
    <source>
        <dbReference type="ARBA" id="ARBA00004141"/>
    </source>
</evidence>
<evidence type="ECO:0000313" key="9">
    <source>
        <dbReference type="Proteomes" id="UP001583177"/>
    </source>
</evidence>
<name>A0ABR3VWT0_9PEZI</name>
<comment type="subcellular location">
    <subcellularLocation>
        <location evidence="1">Membrane</location>
        <topology evidence="1">Multi-pass membrane protein</topology>
    </subcellularLocation>
</comment>
<gene>
    <name evidence="8" type="ORF">Daus18300_014041</name>
</gene>
<evidence type="ECO:0000256" key="4">
    <source>
        <dbReference type="ARBA" id="ARBA00023136"/>
    </source>
</evidence>
<keyword evidence="3 6" id="KW-1133">Transmembrane helix</keyword>
<sequence>MSIAQAVSVYFTIKTAYFGIHIQDVPEHDPAVPLRWQFIIQLWYNPILGAVKASILLFTLRLTSHLTRIKRTIHALNALNLVMVAAILVVVIMQCGPVEFNWDKSIKGGICINQGWFYVSTAALTIFTDLLVLGLPFCVFLGLNMPRNLKIAIMCVFLLGAVVPAAGTYRLVLLYQAFFKPPPPDPTYSIGLTSSVVECNLAVMTASAPALRGLFRCWLPQMFSSCKQSNYPYSYSISLPPEAALARPGGPGAAVVVHDDPRSMHAARKFDAEVATRPGFGGMGGEDPVGTDKDERVMLVIVRLKGGGSWSRALDDGDLAFGDPRSKISASLA</sequence>
<proteinExistence type="inferred from homology"/>
<dbReference type="InterPro" id="IPR049326">
    <property type="entry name" value="Rhodopsin_dom_fungi"/>
</dbReference>
<keyword evidence="2 6" id="KW-0812">Transmembrane</keyword>
<dbReference type="PANTHER" id="PTHR33048">
    <property type="entry name" value="PTH11-LIKE INTEGRAL MEMBRANE PROTEIN (AFU_ORTHOLOGUE AFUA_5G11245)"/>
    <property type="match status" value="1"/>
</dbReference>
<keyword evidence="9" id="KW-1185">Reference proteome</keyword>
<feature type="transmembrane region" description="Helical" evidence="6">
    <location>
        <begin position="116"/>
        <end position="139"/>
    </location>
</feature>
<dbReference type="PANTHER" id="PTHR33048:SF47">
    <property type="entry name" value="INTEGRAL MEMBRANE PROTEIN-RELATED"/>
    <property type="match status" value="1"/>
</dbReference>
<dbReference type="Proteomes" id="UP001583177">
    <property type="component" value="Unassembled WGS sequence"/>
</dbReference>
<evidence type="ECO:0000256" key="2">
    <source>
        <dbReference type="ARBA" id="ARBA00022692"/>
    </source>
</evidence>
<comment type="similarity">
    <text evidence="5">Belongs to the SAT4 family.</text>
</comment>
<feature type="domain" description="Rhodopsin" evidence="7">
    <location>
        <begin position="3"/>
        <end position="216"/>
    </location>
</feature>
<comment type="caution">
    <text evidence="8">The sequence shown here is derived from an EMBL/GenBank/DDBJ whole genome shotgun (WGS) entry which is preliminary data.</text>
</comment>